<sequence length="206" mass="20897">MDALCALGSLAIGYACGSFLTADVVSRRRCGKSAFDIGVGNPGMANVGHELGKGAAVEVLAGDILKTVASFALARAAFPATADAAGTFAVLGATLGHNYPAWHHFKGGKGVATTCAGIILASPLLGSVASVAGFATVLVTGYLCRGAMAIPICYTALEALFGSWRKALFGLVLSALMYLAHGDAIRGIATGQTPRAAIAERFHKRG</sequence>
<keyword evidence="2" id="KW-0444">Lipid biosynthesis</keyword>
<name>A0A6N7XAH7_9ACTN</name>
<dbReference type="GO" id="GO:0043772">
    <property type="term" value="F:acyl-phosphate glycerol-3-phosphate acyltransferase activity"/>
    <property type="evidence" value="ECO:0007669"/>
    <property type="project" value="InterPro"/>
</dbReference>
<keyword evidence="8" id="KW-0594">Phospholipid biosynthesis</keyword>
<evidence type="ECO:0000256" key="4">
    <source>
        <dbReference type="ARBA" id="ARBA00022692"/>
    </source>
</evidence>
<evidence type="ECO:0000256" key="8">
    <source>
        <dbReference type="ARBA" id="ARBA00023209"/>
    </source>
</evidence>
<accession>A0A6N7XAH7</accession>
<dbReference type="Pfam" id="PF02660">
    <property type="entry name" value="G3P_acyltransf"/>
    <property type="match status" value="1"/>
</dbReference>
<dbReference type="PANTHER" id="PTHR30309">
    <property type="entry name" value="INNER MEMBRANE PROTEIN YGIH"/>
    <property type="match status" value="1"/>
</dbReference>
<keyword evidence="10" id="KW-0012">Acyltransferase</keyword>
<comment type="caution">
    <text evidence="10">The sequence shown here is derived from an EMBL/GenBank/DDBJ whole genome shotgun (WGS) entry which is preliminary data.</text>
</comment>
<keyword evidence="7" id="KW-0472">Membrane</keyword>
<dbReference type="Proteomes" id="UP000469325">
    <property type="component" value="Unassembled WGS sequence"/>
</dbReference>
<evidence type="ECO:0000256" key="6">
    <source>
        <dbReference type="ARBA" id="ARBA00023098"/>
    </source>
</evidence>
<keyword evidence="6" id="KW-0443">Lipid metabolism</keyword>
<organism evidence="10 11">
    <name type="scientific">Olsenella porci</name>
    <dbReference type="NCBI Taxonomy" id="2652279"/>
    <lineage>
        <taxon>Bacteria</taxon>
        <taxon>Bacillati</taxon>
        <taxon>Actinomycetota</taxon>
        <taxon>Coriobacteriia</taxon>
        <taxon>Coriobacteriales</taxon>
        <taxon>Atopobiaceae</taxon>
        <taxon>Olsenella</taxon>
    </lineage>
</organism>
<keyword evidence="5" id="KW-1133">Transmembrane helix</keyword>
<evidence type="ECO:0000256" key="1">
    <source>
        <dbReference type="ARBA" id="ARBA00022475"/>
    </source>
</evidence>
<reference evidence="10 11" key="1">
    <citation type="submission" date="2019-08" db="EMBL/GenBank/DDBJ databases">
        <title>In-depth cultivation of the pig gut microbiome towards novel bacterial diversity and tailored functional studies.</title>
        <authorList>
            <person name="Wylensek D."/>
            <person name="Hitch T.C.A."/>
            <person name="Clavel T."/>
        </authorList>
    </citation>
    <scope>NUCLEOTIDE SEQUENCE [LARGE SCALE GENOMIC DNA]</scope>
    <source>
        <strain evidence="10 11">CA-Schmier-601-WT-1</strain>
    </source>
</reference>
<dbReference type="GO" id="GO:0005886">
    <property type="term" value="C:plasma membrane"/>
    <property type="evidence" value="ECO:0007669"/>
    <property type="project" value="InterPro"/>
</dbReference>
<gene>
    <name evidence="10" type="ORF">FYJ68_04595</name>
</gene>
<evidence type="ECO:0000256" key="2">
    <source>
        <dbReference type="ARBA" id="ARBA00022516"/>
    </source>
</evidence>
<protein>
    <submittedName>
        <fullName evidence="10">Glycerol-3-phosphate acyltransferase</fullName>
    </submittedName>
</protein>
<dbReference type="GO" id="GO:0008654">
    <property type="term" value="P:phospholipid biosynthetic process"/>
    <property type="evidence" value="ECO:0007669"/>
    <property type="project" value="UniProtKB-KW"/>
</dbReference>
<dbReference type="PANTHER" id="PTHR30309:SF0">
    <property type="entry name" value="GLYCEROL-3-PHOSPHATE ACYLTRANSFERASE-RELATED"/>
    <property type="match status" value="1"/>
</dbReference>
<dbReference type="InterPro" id="IPR003811">
    <property type="entry name" value="G3P_acylTferase_PlsY"/>
</dbReference>
<proteinExistence type="predicted"/>
<keyword evidence="1" id="KW-1003">Cell membrane</keyword>
<evidence type="ECO:0000313" key="11">
    <source>
        <dbReference type="Proteomes" id="UP000469325"/>
    </source>
</evidence>
<keyword evidence="9" id="KW-1208">Phospholipid metabolism</keyword>
<dbReference type="EMBL" id="VUNC01000003">
    <property type="protein sequence ID" value="MST72387.1"/>
    <property type="molecule type" value="Genomic_DNA"/>
</dbReference>
<dbReference type="RefSeq" id="WP_154434470.1">
    <property type="nucleotide sequence ID" value="NZ_VUNC01000003.1"/>
</dbReference>
<evidence type="ECO:0000256" key="5">
    <source>
        <dbReference type="ARBA" id="ARBA00022989"/>
    </source>
</evidence>
<dbReference type="SMART" id="SM01207">
    <property type="entry name" value="G3P_acyltransf"/>
    <property type="match status" value="1"/>
</dbReference>
<evidence type="ECO:0000256" key="7">
    <source>
        <dbReference type="ARBA" id="ARBA00023136"/>
    </source>
</evidence>
<keyword evidence="3 10" id="KW-0808">Transferase</keyword>
<dbReference type="AlphaFoldDB" id="A0A6N7XAH7"/>
<evidence type="ECO:0000313" key="10">
    <source>
        <dbReference type="EMBL" id="MST72387.1"/>
    </source>
</evidence>
<evidence type="ECO:0000256" key="9">
    <source>
        <dbReference type="ARBA" id="ARBA00023264"/>
    </source>
</evidence>
<keyword evidence="11" id="KW-1185">Reference proteome</keyword>
<keyword evidence="4" id="KW-0812">Transmembrane</keyword>
<evidence type="ECO:0000256" key="3">
    <source>
        <dbReference type="ARBA" id="ARBA00022679"/>
    </source>
</evidence>